<dbReference type="EMBL" id="PKSG01000722">
    <property type="protein sequence ID" value="POR33166.1"/>
    <property type="molecule type" value="Genomic_DNA"/>
</dbReference>
<dbReference type="Proteomes" id="UP000237481">
    <property type="component" value="Unassembled WGS sequence"/>
</dbReference>
<reference evidence="4 5" key="1">
    <citation type="submission" date="2018-01" db="EMBL/GenBank/DDBJ databases">
        <title>Harnessing the power of phylogenomics to disentangle the directionality and signatures of interkingdom host jumping in the parasitic fungal genus Tolypocladium.</title>
        <authorList>
            <person name="Quandt C.A."/>
            <person name="Patterson W."/>
            <person name="Spatafora J.W."/>
        </authorList>
    </citation>
    <scope>NUCLEOTIDE SEQUENCE [LARGE SCALE GENOMIC DNA]</scope>
    <source>
        <strain evidence="4 5">NRBC 100945</strain>
    </source>
</reference>
<dbReference type="GO" id="GO:0004497">
    <property type="term" value="F:monooxygenase activity"/>
    <property type="evidence" value="ECO:0007669"/>
    <property type="project" value="UniProtKB-KW"/>
</dbReference>
<name>A0A2S4KSN3_9HYPO</name>
<evidence type="ECO:0008006" key="6">
    <source>
        <dbReference type="Google" id="ProtNLM"/>
    </source>
</evidence>
<protein>
    <recommendedName>
        <fullName evidence="6">Salicylate hydroxylase</fullName>
    </recommendedName>
</protein>
<evidence type="ECO:0000313" key="4">
    <source>
        <dbReference type="EMBL" id="POR33166.1"/>
    </source>
</evidence>
<dbReference type="AlphaFoldDB" id="A0A2S4KSN3"/>
<evidence type="ECO:0000256" key="2">
    <source>
        <dbReference type="ARBA" id="ARBA00023002"/>
    </source>
</evidence>
<proteinExistence type="inferred from homology"/>
<dbReference type="STRING" id="94208.A0A2S4KSN3"/>
<accession>A0A2S4KSN3</accession>
<evidence type="ECO:0000256" key="3">
    <source>
        <dbReference type="ARBA" id="ARBA00023033"/>
    </source>
</evidence>
<keyword evidence="2" id="KW-0560">Oxidoreductase</keyword>
<dbReference type="Gene3D" id="3.30.9.30">
    <property type="match status" value="1"/>
</dbReference>
<dbReference type="OrthoDB" id="16820at2759"/>
<comment type="similarity">
    <text evidence="1">Belongs to the paxM FAD-dependent monooxygenase family.</text>
</comment>
<evidence type="ECO:0000256" key="1">
    <source>
        <dbReference type="ARBA" id="ARBA00007992"/>
    </source>
</evidence>
<dbReference type="SUPFAM" id="SSF51905">
    <property type="entry name" value="FAD/NAD(P)-binding domain"/>
    <property type="match status" value="1"/>
</dbReference>
<sequence length="71" mass="7787">MAKRSEPLRVLIVGAGIRGLATAISLSRFSGIPDLDIWLHEQAPELREIGDSIALSPNGMRTVEKLVYEMP</sequence>
<keyword evidence="3" id="KW-0503">Monooxygenase</keyword>
<keyword evidence="5" id="KW-1185">Reference proteome</keyword>
<evidence type="ECO:0000313" key="5">
    <source>
        <dbReference type="Proteomes" id="UP000237481"/>
    </source>
</evidence>
<organism evidence="4 5">
    <name type="scientific">Tolypocladium paradoxum</name>
    <dbReference type="NCBI Taxonomy" id="94208"/>
    <lineage>
        <taxon>Eukaryota</taxon>
        <taxon>Fungi</taxon>
        <taxon>Dikarya</taxon>
        <taxon>Ascomycota</taxon>
        <taxon>Pezizomycotina</taxon>
        <taxon>Sordariomycetes</taxon>
        <taxon>Hypocreomycetidae</taxon>
        <taxon>Hypocreales</taxon>
        <taxon>Ophiocordycipitaceae</taxon>
        <taxon>Tolypocladium</taxon>
    </lineage>
</organism>
<gene>
    <name evidence="4" type="ORF">TPAR_06619</name>
</gene>
<dbReference type="InterPro" id="IPR050493">
    <property type="entry name" value="FAD-dep_Monooxygenase_BioMet"/>
</dbReference>
<dbReference type="PANTHER" id="PTHR13789:SF309">
    <property type="entry name" value="PUTATIVE (AFU_ORTHOLOGUE AFUA_6G14510)-RELATED"/>
    <property type="match status" value="1"/>
</dbReference>
<comment type="caution">
    <text evidence="4">The sequence shown here is derived from an EMBL/GenBank/DDBJ whole genome shotgun (WGS) entry which is preliminary data.</text>
</comment>
<dbReference type="InterPro" id="IPR036188">
    <property type="entry name" value="FAD/NAD-bd_sf"/>
</dbReference>
<dbReference type="PANTHER" id="PTHR13789">
    <property type="entry name" value="MONOOXYGENASE"/>
    <property type="match status" value="1"/>
</dbReference>
<dbReference type="Gene3D" id="3.50.50.60">
    <property type="entry name" value="FAD/NAD(P)-binding domain"/>
    <property type="match status" value="1"/>
</dbReference>